<feature type="compositionally biased region" description="Basic residues" evidence="4">
    <location>
        <begin position="206"/>
        <end position="216"/>
    </location>
</feature>
<dbReference type="InterPro" id="IPR000748">
    <property type="entry name" value="PsdUridine_synth_RsuA/RluB/E/F"/>
</dbReference>
<dbReference type="InterPro" id="IPR020094">
    <property type="entry name" value="TruA/RsuA/RluB/E/F_N"/>
</dbReference>
<dbReference type="InterPro" id="IPR018496">
    <property type="entry name" value="PsdUridine_synth_RsuA/RluB_CS"/>
</dbReference>
<dbReference type="Pfam" id="PF00849">
    <property type="entry name" value="PseudoU_synth_2"/>
    <property type="match status" value="1"/>
</dbReference>
<evidence type="ECO:0000256" key="3">
    <source>
        <dbReference type="RuleBase" id="RU003887"/>
    </source>
</evidence>
<dbReference type="PANTHER" id="PTHR47683">
    <property type="entry name" value="PSEUDOURIDINE SYNTHASE FAMILY PROTEIN-RELATED"/>
    <property type="match status" value="1"/>
</dbReference>
<evidence type="ECO:0000256" key="2">
    <source>
        <dbReference type="ARBA" id="ARBA00023235"/>
    </source>
</evidence>
<keyword evidence="2 3" id="KW-0413">Isomerase</keyword>
<protein>
    <recommendedName>
        <fullName evidence="3">Pseudouridine synthase</fullName>
        <ecNumber evidence="3">5.4.99.-</ecNumber>
    </recommendedName>
</protein>
<dbReference type="InterPro" id="IPR006145">
    <property type="entry name" value="PsdUridine_synth_RsuA/RluA"/>
</dbReference>
<feature type="region of interest" description="Disordered" evidence="4">
    <location>
        <begin position="181"/>
        <end position="216"/>
    </location>
</feature>
<comment type="caution">
    <text evidence="6">The sequence shown here is derived from an EMBL/GenBank/DDBJ whole genome shotgun (WGS) entry which is preliminary data.</text>
</comment>
<dbReference type="InterPro" id="IPR050343">
    <property type="entry name" value="RsuA_PseudoU_synthase"/>
</dbReference>
<evidence type="ECO:0000256" key="1">
    <source>
        <dbReference type="ARBA" id="ARBA00008348"/>
    </source>
</evidence>
<dbReference type="InterPro" id="IPR020103">
    <property type="entry name" value="PsdUridine_synth_cat_dom_sf"/>
</dbReference>
<feature type="compositionally biased region" description="Basic and acidic residues" evidence="4">
    <location>
        <begin position="110"/>
        <end position="128"/>
    </location>
</feature>
<dbReference type="PANTHER" id="PTHR47683:SF2">
    <property type="entry name" value="RNA-BINDING S4 DOMAIN-CONTAINING PROTEIN"/>
    <property type="match status" value="1"/>
</dbReference>
<dbReference type="RefSeq" id="WP_346061994.1">
    <property type="nucleotide sequence ID" value="NZ_BAAADR010000006.1"/>
</dbReference>
<reference evidence="7" key="1">
    <citation type="journal article" date="2019" name="Int. J. Syst. Evol. Microbiol.">
        <title>The Global Catalogue of Microorganisms (GCM) 10K type strain sequencing project: providing services to taxonomists for standard genome sequencing and annotation.</title>
        <authorList>
            <consortium name="The Broad Institute Genomics Platform"/>
            <consortium name="The Broad Institute Genome Sequencing Center for Infectious Disease"/>
            <person name="Wu L."/>
            <person name="Ma J."/>
        </authorList>
    </citation>
    <scope>NUCLEOTIDE SEQUENCE [LARGE SCALE GENOMIC DNA]</scope>
    <source>
        <strain evidence="7">CGMCC 1.13666</strain>
    </source>
</reference>
<dbReference type="EMBL" id="JBHSZP010000033">
    <property type="protein sequence ID" value="MFC7091114.1"/>
    <property type="molecule type" value="Genomic_DNA"/>
</dbReference>
<dbReference type="SUPFAM" id="SSF55120">
    <property type="entry name" value="Pseudouridine synthase"/>
    <property type="match status" value="1"/>
</dbReference>
<proteinExistence type="inferred from homology"/>
<dbReference type="Proteomes" id="UP001596411">
    <property type="component" value="Unassembled WGS sequence"/>
</dbReference>
<evidence type="ECO:0000256" key="4">
    <source>
        <dbReference type="SAM" id="MobiDB-lite"/>
    </source>
</evidence>
<feature type="domain" description="Pseudouridine synthase RsuA/RluA-like" evidence="5">
    <location>
        <begin position="4"/>
        <end position="153"/>
    </location>
</feature>
<dbReference type="EC" id="5.4.99.-" evidence="3"/>
<comment type="similarity">
    <text evidence="1 3">Belongs to the pseudouridine synthase RsuA family.</text>
</comment>
<sequence length="216" mass="23971">MSTLYLLHKPYRMLSQFTDRSAGAGERRATLADVIQVPGIYPAGRLDHDSEGLLLLSDDGELIHRISHPRHKQPKTYRVQVEGVPDDAALAALRRGVTLGDGPTRPAKVRRLDASGLPERDPPLDPRRHPVTTWLELTISEGRNRQVRRMTAHVGHPTLRLVRIAIGPWRLDGLAPGEWRSETLHAPAKPQARPAKGAMRGAKPASRGRAKPRRGR</sequence>
<accession>A0ABW2EYT4</accession>
<organism evidence="6 7">
    <name type="scientific">Halomonas salifodinae</name>
    <dbReference type="NCBI Taxonomy" id="438745"/>
    <lineage>
        <taxon>Bacteria</taxon>
        <taxon>Pseudomonadati</taxon>
        <taxon>Pseudomonadota</taxon>
        <taxon>Gammaproteobacteria</taxon>
        <taxon>Oceanospirillales</taxon>
        <taxon>Halomonadaceae</taxon>
        <taxon>Halomonas</taxon>
    </lineage>
</organism>
<feature type="region of interest" description="Disordered" evidence="4">
    <location>
        <begin position="99"/>
        <end position="129"/>
    </location>
</feature>
<dbReference type="Gene3D" id="3.30.70.1560">
    <property type="entry name" value="Alpha-L RNA-binding motif"/>
    <property type="match status" value="1"/>
</dbReference>
<evidence type="ECO:0000313" key="7">
    <source>
        <dbReference type="Proteomes" id="UP001596411"/>
    </source>
</evidence>
<name>A0ABW2EYT4_9GAMM</name>
<keyword evidence="7" id="KW-1185">Reference proteome</keyword>
<dbReference type="InterPro" id="IPR042092">
    <property type="entry name" value="PsdUridine_s_RsuA/RluB/E/F_cat"/>
</dbReference>
<dbReference type="Gene3D" id="3.30.70.580">
    <property type="entry name" value="Pseudouridine synthase I, catalytic domain, N-terminal subdomain"/>
    <property type="match status" value="1"/>
</dbReference>
<evidence type="ECO:0000313" key="6">
    <source>
        <dbReference type="EMBL" id="MFC7091114.1"/>
    </source>
</evidence>
<dbReference type="NCBIfam" id="TIGR00093">
    <property type="entry name" value="pseudouridine synthase"/>
    <property type="match status" value="1"/>
</dbReference>
<gene>
    <name evidence="6" type="ORF">ACFQH5_16305</name>
</gene>
<evidence type="ECO:0000259" key="5">
    <source>
        <dbReference type="Pfam" id="PF00849"/>
    </source>
</evidence>
<dbReference type="PROSITE" id="PS01149">
    <property type="entry name" value="PSI_RSU"/>
    <property type="match status" value="1"/>
</dbReference>